<dbReference type="AlphaFoldDB" id="A0A8H9GGG7"/>
<protein>
    <recommendedName>
        <fullName evidence="2">DUF3592 domain-containing protein</fullName>
    </recommendedName>
</protein>
<feature type="transmembrane region" description="Helical" evidence="1">
    <location>
        <begin position="20"/>
        <end position="42"/>
    </location>
</feature>
<evidence type="ECO:0000313" key="4">
    <source>
        <dbReference type="Proteomes" id="UP000655589"/>
    </source>
</evidence>
<comment type="caution">
    <text evidence="3">The sequence shown here is derived from an EMBL/GenBank/DDBJ whole genome shotgun (WGS) entry which is preliminary data.</text>
</comment>
<keyword evidence="1" id="KW-1133">Transmembrane helix</keyword>
<organism evidence="3 4">
    <name type="scientific">Promicromonospora citrea</name>
    <dbReference type="NCBI Taxonomy" id="43677"/>
    <lineage>
        <taxon>Bacteria</taxon>
        <taxon>Bacillati</taxon>
        <taxon>Actinomycetota</taxon>
        <taxon>Actinomycetes</taxon>
        <taxon>Micrococcales</taxon>
        <taxon>Promicromonosporaceae</taxon>
        <taxon>Promicromonospora</taxon>
    </lineage>
</organism>
<evidence type="ECO:0000313" key="3">
    <source>
        <dbReference type="EMBL" id="GGM15628.1"/>
    </source>
</evidence>
<name>A0A8H9GGG7_9MICO</name>
<keyword evidence="1" id="KW-0812">Transmembrane</keyword>
<accession>A0A8H9GGG7</accession>
<dbReference type="EMBL" id="BMPT01000003">
    <property type="protein sequence ID" value="GGM15628.1"/>
    <property type="molecule type" value="Genomic_DNA"/>
</dbReference>
<reference evidence="3" key="2">
    <citation type="submission" date="2020-09" db="EMBL/GenBank/DDBJ databases">
        <authorList>
            <person name="Sun Q."/>
            <person name="Ohkuma M."/>
        </authorList>
    </citation>
    <scope>NUCLEOTIDE SEQUENCE</scope>
    <source>
        <strain evidence="3">JCM 3051</strain>
    </source>
</reference>
<feature type="transmembrane region" description="Helical" evidence="1">
    <location>
        <begin position="118"/>
        <end position="143"/>
    </location>
</feature>
<dbReference type="InterPro" id="IPR021994">
    <property type="entry name" value="DUF3592"/>
</dbReference>
<keyword evidence="1" id="KW-0472">Membrane</keyword>
<evidence type="ECO:0000259" key="2">
    <source>
        <dbReference type="Pfam" id="PF12158"/>
    </source>
</evidence>
<keyword evidence="4" id="KW-1185">Reference proteome</keyword>
<feature type="domain" description="DUF3592" evidence="2">
    <location>
        <begin position="63"/>
        <end position="116"/>
    </location>
</feature>
<evidence type="ECO:0000256" key="1">
    <source>
        <dbReference type="SAM" id="Phobius"/>
    </source>
</evidence>
<dbReference type="Proteomes" id="UP000655589">
    <property type="component" value="Unassembled WGS sequence"/>
</dbReference>
<proteinExistence type="predicted"/>
<dbReference type="Pfam" id="PF12158">
    <property type="entry name" value="DUF3592"/>
    <property type="match status" value="1"/>
</dbReference>
<sequence>MLCPPRLSWFDARMSSRAPVVVAVVLLVMAAAFGTAAGFLGVRTAAFLADAGRAEGVVVGLDEDDDAYRAEVAYDVDGRTYELTDRVATNPPRHDVGERVTVLYDPADPADARLDARYGYWLETIFAVVAVALAGAGAAVLAARLRAGARDRLAATGERATGIVTAVRTSDRVTVNGRPRTVTTVSWRHPFAGERTLTEVTWGGGHAVGDQVNLRYDAARPARAVVEPPVGGPED</sequence>
<reference evidence="3" key="1">
    <citation type="journal article" date="2014" name="Int. J. Syst. Evol. Microbiol.">
        <title>Complete genome sequence of Corynebacterium casei LMG S-19264T (=DSM 44701T), isolated from a smear-ripened cheese.</title>
        <authorList>
            <consortium name="US DOE Joint Genome Institute (JGI-PGF)"/>
            <person name="Walter F."/>
            <person name="Albersmeier A."/>
            <person name="Kalinowski J."/>
            <person name="Ruckert C."/>
        </authorList>
    </citation>
    <scope>NUCLEOTIDE SEQUENCE</scope>
    <source>
        <strain evidence="3">JCM 3051</strain>
    </source>
</reference>
<gene>
    <name evidence="3" type="ORF">GCM10010102_09050</name>
</gene>